<dbReference type="STRING" id="195103.CPF_2644"/>
<evidence type="ECO:0000313" key="2">
    <source>
        <dbReference type="Proteomes" id="UP000001823"/>
    </source>
</evidence>
<dbReference type="eggNOG" id="COG2013">
    <property type="taxonomic scope" value="Bacteria"/>
</dbReference>
<dbReference type="AlphaFoldDB" id="A0A0H2YT33"/>
<accession>A0A0H2YT33</accession>
<evidence type="ECO:0008006" key="3">
    <source>
        <dbReference type="Google" id="ProtNLM"/>
    </source>
</evidence>
<dbReference type="InterPro" id="IPR002838">
    <property type="entry name" value="AIM24"/>
</dbReference>
<protein>
    <recommendedName>
        <fullName evidence="3">AIM24 family protein</fullName>
    </recommendedName>
</protein>
<dbReference type="Gene3D" id="3.60.160.10">
    <property type="entry name" value="Mitochondrial biogenesis AIM24"/>
    <property type="match status" value="1"/>
</dbReference>
<dbReference type="Proteomes" id="UP000001823">
    <property type="component" value="Chromosome"/>
</dbReference>
<dbReference type="GeneID" id="93001078"/>
<gene>
    <name evidence="1" type="ordered locus">CPF_2644</name>
</gene>
<dbReference type="InterPro" id="IPR036983">
    <property type="entry name" value="AIM24_sf"/>
</dbReference>
<dbReference type="Pfam" id="PF01987">
    <property type="entry name" value="AIM24"/>
    <property type="match status" value="1"/>
</dbReference>
<name>A0A0H2YT33_CLOP1</name>
<evidence type="ECO:0000313" key="1">
    <source>
        <dbReference type="EMBL" id="ABG83668.1"/>
    </source>
</evidence>
<dbReference type="SUPFAM" id="SSF51219">
    <property type="entry name" value="TRAP-like"/>
    <property type="match status" value="1"/>
</dbReference>
<reference evidence="1 2" key="1">
    <citation type="journal article" date="2006" name="Genome Res.">
        <title>Skewed genomic variability in strains of the toxigenic bacterial pathogen, Clostridium perfringens.</title>
        <authorList>
            <person name="Myers G.S."/>
            <person name="Rasko D.A."/>
            <person name="Cheung J.K."/>
            <person name="Ravel J."/>
            <person name="Seshadri R."/>
            <person name="Deboy R.T."/>
            <person name="Ren Q."/>
            <person name="Varga J."/>
            <person name="Awad M.M."/>
            <person name="Brinkac L.M."/>
            <person name="Daugherty S.C."/>
            <person name="Haft D.H."/>
            <person name="Dodson R.J."/>
            <person name="Madupu R."/>
            <person name="Nelson W.C."/>
            <person name="Rosovitz M.J."/>
            <person name="Sullivan S.A."/>
            <person name="Khouri H."/>
            <person name="Dimitrov G.I."/>
            <person name="Watkins K.L."/>
            <person name="Mulligan S."/>
            <person name="Benton J."/>
            <person name="Radune D."/>
            <person name="Fisher D.J."/>
            <person name="Atkins H.S."/>
            <person name="Hiscox T."/>
            <person name="Jost B.H."/>
            <person name="Billington S.J."/>
            <person name="Songer J.G."/>
            <person name="McClane B.A."/>
            <person name="Titball R.W."/>
            <person name="Rood J.I."/>
            <person name="Melville S.B."/>
            <person name="Paulsen I.T."/>
        </authorList>
    </citation>
    <scope>NUCLEOTIDE SEQUENCE [LARGE SCALE GENOMIC DNA]</scope>
    <source>
        <strain evidence="2">ATCC 13124 / DSM 756 / JCM 1290 / NCIMB 6125 / NCTC 8237 / S 107 / Type A</strain>
    </source>
</reference>
<dbReference type="EMBL" id="CP000246">
    <property type="protein sequence ID" value="ABG83668.1"/>
    <property type="molecule type" value="Genomic_DNA"/>
</dbReference>
<dbReference type="InterPro" id="IPR016031">
    <property type="entry name" value="Trp_RNA-bd_attenuator-like_dom"/>
</dbReference>
<dbReference type="PANTHER" id="PTHR38074:SF1">
    <property type="entry name" value="ALTERED INHERITANCE OF MITOCHONDRIA PROTEIN 24, MITOCHONDRIAL"/>
    <property type="match status" value="1"/>
</dbReference>
<organism evidence="1 2">
    <name type="scientific">Clostridium perfringens (strain ATCC 13124 / DSM 756 / JCM 1290 / NCIMB 6125 / NCTC 8237 / Type A)</name>
    <dbReference type="NCBI Taxonomy" id="195103"/>
    <lineage>
        <taxon>Bacteria</taxon>
        <taxon>Bacillati</taxon>
        <taxon>Bacillota</taxon>
        <taxon>Clostridia</taxon>
        <taxon>Eubacteriales</taxon>
        <taxon>Clostridiaceae</taxon>
        <taxon>Clostridium</taxon>
    </lineage>
</organism>
<dbReference type="PaxDb" id="195103-CPF_2644"/>
<dbReference type="HOGENOM" id="CLU_040551_2_0_9"/>
<keyword evidence="2" id="KW-1185">Reference proteome</keyword>
<dbReference type="PANTHER" id="PTHR38074">
    <property type="entry name" value="ALTERED INHERITANCE OF MITOCHONDRIA PROTEIN 24, MITOCHONDRIAL"/>
    <property type="match status" value="1"/>
</dbReference>
<dbReference type="RefSeq" id="WP_003454256.1">
    <property type="nucleotide sequence ID" value="NC_008261.1"/>
</dbReference>
<proteinExistence type="predicted"/>
<dbReference type="KEGG" id="cpf:CPF_2644"/>
<sequence>MRTSLNIENKINMITEMRGDSVFQVLEYDSLKGGNSLELAVKLNQMKEANIKLRQVRIILEDSSVNIEKGALSYMRGPISMKNKIGGPIGLGKKLFSSKVTGESTFKPKYEGTGDIFLEPSFGHYALIELEDDEIIVDDGLFYACESSVEITAHMNKSLSSMVLGNEGVFQTKLSGNGIVVLEIPVPEEEVFKCKINNDVLKVDGNFAILRTGDIEFTVEKSSKSLVSTATGGEGLLNVFRGTGEVWLIPTKSVYEKLEKGWNSLRPLTDPKGSSNTKV</sequence>